<dbReference type="EMBL" id="FOXH01000002">
    <property type="protein sequence ID" value="SFP35211.1"/>
    <property type="molecule type" value="Genomic_DNA"/>
</dbReference>
<protein>
    <submittedName>
        <fullName evidence="1">Uncharacterized protein</fullName>
    </submittedName>
</protein>
<accession>A0A1I5PNY1</accession>
<evidence type="ECO:0000313" key="2">
    <source>
        <dbReference type="Proteomes" id="UP000199306"/>
    </source>
</evidence>
<keyword evidence="2" id="KW-1185">Reference proteome</keyword>
<sequence>MKCVKVLSIQSVYLLANRSMRKFQIIDFLNLSFYFYENNRDRKEYNVITPINV</sequence>
<proteinExistence type="predicted"/>
<dbReference type="AlphaFoldDB" id="A0A1I5PNY1"/>
<gene>
    <name evidence="1" type="ORF">SAMN04515674_102543</name>
</gene>
<dbReference type="Proteomes" id="UP000199306">
    <property type="component" value="Unassembled WGS sequence"/>
</dbReference>
<name>A0A1I5PNY1_9BACT</name>
<organism evidence="1 2">
    <name type="scientific">Pseudarcicella hirudinis</name>
    <dbReference type="NCBI Taxonomy" id="1079859"/>
    <lineage>
        <taxon>Bacteria</taxon>
        <taxon>Pseudomonadati</taxon>
        <taxon>Bacteroidota</taxon>
        <taxon>Cytophagia</taxon>
        <taxon>Cytophagales</taxon>
        <taxon>Flectobacillaceae</taxon>
        <taxon>Pseudarcicella</taxon>
    </lineage>
</organism>
<reference evidence="1 2" key="1">
    <citation type="submission" date="2016-10" db="EMBL/GenBank/DDBJ databases">
        <authorList>
            <person name="de Groot N.N."/>
        </authorList>
    </citation>
    <scope>NUCLEOTIDE SEQUENCE [LARGE SCALE GENOMIC DNA]</scope>
    <source>
        <strain evidence="2">E92,LMG 26720,CCM 7988</strain>
    </source>
</reference>
<evidence type="ECO:0000313" key="1">
    <source>
        <dbReference type="EMBL" id="SFP35211.1"/>
    </source>
</evidence>